<feature type="compositionally biased region" description="Pro residues" evidence="3">
    <location>
        <begin position="422"/>
        <end position="435"/>
    </location>
</feature>
<organism evidence="5 6">
    <name type="scientific">Heracleum sosnowskyi</name>
    <dbReference type="NCBI Taxonomy" id="360622"/>
    <lineage>
        <taxon>Eukaryota</taxon>
        <taxon>Viridiplantae</taxon>
        <taxon>Streptophyta</taxon>
        <taxon>Embryophyta</taxon>
        <taxon>Tracheophyta</taxon>
        <taxon>Spermatophyta</taxon>
        <taxon>Magnoliopsida</taxon>
        <taxon>eudicotyledons</taxon>
        <taxon>Gunneridae</taxon>
        <taxon>Pentapetalae</taxon>
        <taxon>asterids</taxon>
        <taxon>campanulids</taxon>
        <taxon>Apiales</taxon>
        <taxon>Apiaceae</taxon>
        <taxon>Apioideae</taxon>
        <taxon>apioid superclade</taxon>
        <taxon>Tordylieae</taxon>
        <taxon>Tordyliinae</taxon>
        <taxon>Heracleum</taxon>
    </lineage>
</organism>
<dbReference type="FunFam" id="1.25.40.90:FF:000018">
    <property type="entry name" value="ENTH/VHS family protein isoform 1"/>
    <property type="match status" value="1"/>
</dbReference>
<evidence type="ECO:0000313" key="6">
    <source>
        <dbReference type="Proteomes" id="UP001237642"/>
    </source>
</evidence>
<evidence type="ECO:0000256" key="2">
    <source>
        <dbReference type="SAM" id="Coils"/>
    </source>
</evidence>
<evidence type="ECO:0000259" key="4">
    <source>
        <dbReference type="PROSITE" id="PS51391"/>
    </source>
</evidence>
<dbReference type="GO" id="GO:0005634">
    <property type="term" value="C:nucleus"/>
    <property type="evidence" value="ECO:0007669"/>
    <property type="project" value="UniProtKB-ARBA"/>
</dbReference>
<accession>A0AAD8H574</accession>
<keyword evidence="1" id="KW-0507">mRNA processing</keyword>
<dbReference type="Proteomes" id="UP001237642">
    <property type="component" value="Unassembled WGS sequence"/>
</dbReference>
<dbReference type="SUPFAM" id="SSF48464">
    <property type="entry name" value="ENTH/VHS domain"/>
    <property type="match status" value="1"/>
</dbReference>
<dbReference type="Gene3D" id="1.25.40.90">
    <property type="match status" value="1"/>
</dbReference>
<reference evidence="5" key="2">
    <citation type="submission" date="2023-05" db="EMBL/GenBank/DDBJ databases">
        <authorList>
            <person name="Schelkunov M.I."/>
        </authorList>
    </citation>
    <scope>NUCLEOTIDE SEQUENCE</scope>
    <source>
        <strain evidence="5">Hsosn_3</strain>
        <tissue evidence="5">Leaf</tissue>
    </source>
</reference>
<evidence type="ECO:0000256" key="1">
    <source>
        <dbReference type="ARBA" id="ARBA00022664"/>
    </source>
</evidence>
<dbReference type="PANTHER" id="PTHR12460:SF23">
    <property type="entry name" value="ACTIN CYTOSKELETON-REGULATORY COMPLEX PROTEIN PAN1"/>
    <property type="match status" value="1"/>
</dbReference>
<dbReference type="PANTHER" id="PTHR12460">
    <property type="entry name" value="CYCLIN-DEPENDENT KINASE INHIBITOR-RELATED PROTEIN"/>
    <property type="match status" value="1"/>
</dbReference>
<dbReference type="GO" id="GO:0031124">
    <property type="term" value="P:mRNA 3'-end processing"/>
    <property type="evidence" value="ECO:0007669"/>
    <property type="project" value="TreeGrafter"/>
</dbReference>
<keyword evidence="6" id="KW-1185">Reference proteome</keyword>
<dbReference type="InterPro" id="IPR006569">
    <property type="entry name" value="CID_dom"/>
</dbReference>
<feature type="domain" description="CID" evidence="4">
    <location>
        <begin position="2"/>
        <end position="134"/>
    </location>
</feature>
<dbReference type="InterPro" id="IPR008942">
    <property type="entry name" value="ENTH_VHS"/>
</dbReference>
<feature type="coiled-coil region" evidence="2">
    <location>
        <begin position="237"/>
        <end position="264"/>
    </location>
</feature>
<dbReference type="PROSITE" id="PS51391">
    <property type="entry name" value="CID"/>
    <property type="match status" value="1"/>
</dbReference>
<evidence type="ECO:0000256" key="3">
    <source>
        <dbReference type="SAM" id="MobiDB-lite"/>
    </source>
</evidence>
<name>A0AAD8H574_9APIA</name>
<evidence type="ECO:0000313" key="5">
    <source>
        <dbReference type="EMBL" id="KAK1361250.1"/>
    </source>
</evidence>
<dbReference type="Pfam" id="PF04818">
    <property type="entry name" value="CID"/>
    <property type="match status" value="1"/>
</dbReference>
<dbReference type="AlphaFoldDB" id="A0AAD8H574"/>
<comment type="caution">
    <text evidence="5">The sequence shown here is derived from an EMBL/GenBank/DDBJ whole genome shotgun (WGS) entry which is preliminary data.</text>
</comment>
<dbReference type="CDD" id="cd16981">
    <property type="entry name" value="CID_RPRD_like"/>
    <property type="match status" value="1"/>
</dbReference>
<gene>
    <name evidence="5" type="ORF">POM88_045724</name>
</gene>
<dbReference type="GO" id="GO:0000993">
    <property type="term" value="F:RNA polymerase II complex binding"/>
    <property type="evidence" value="ECO:0007669"/>
    <property type="project" value="TreeGrafter"/>
</dbReference>
<sequence>MGSTFNPQILREKLAKLNSSQQSIETLSHWCIFHMNNAKSVVETWESQFHSSPREQRLAFLYLSNDILQNSRRKGAEFVGEFWKVLPNALRDVIEAGQEFERNAALRLINIWEERKVFGSRGQLLKEELVGKKLDTNNKLGNSSGFKLRNSAGNALDKIVSGYQTVYGSQLDEDAVLSKCRNAVSCVQKVDKEIGGDIESAQFSGSGIVEEIKEQHTILTDCIVQLMTMKSSRENLVSHLRQALEEQEIKLGQVRNQLQAAQSLSTLAGSLCGQFVNRNTVQSLADQSKVTQTSKEKQSCMTGNEEQTAPVMYTRQIIPAKSDHFEDSKSAAAAVAAKLTASTSSAQMLSYVLSSLASESVVNNAMNEASDDGPPEKRTKIENHVAYIPSQNPRPLFLHQNAMQHNNLNGSKESLTTEEKPPLPSSPPPMPPLPPPVQSYPAPPFMQNLGSMPSVPYGYSASQQQPPPFSPFPAAGAQFNVIPPFPAPSADSYLSYQTEAGYYGQQSSLSMAPISRQ</sequence>
<proteinExistence type="predicted"/>
<feature type="region of interest" description="Disordered" evidence="3">
    <location>
        <begin position="407"/>
        <end position="435"/>
    </location>
</feature>
<keyword evidence="2" id="KW-0175">Coiled coil</keyword>
<protein>
    <submittedName>
        <fullName evidence="5">CID domain-containing protein</fullName>
    </submittedName>
</protein>
<dbReference type="EMBL" id="JAUIZM010000010">
    <property type="protein sequence ID" value="KAK1361250.1"/>
    <property type="molecule type" value="Genomic_DNA"/>
</dbReference>
<reference evidence="5" key="1">
    <citation type="submission" date="2023-02" db="EMBL/GenBank/DDBJ databases">
        <title>Genome of toxic invasive species Heracleum sosnowskyi carries increased number of genes despite the absence of recent whole-genome duplications.</title>
        <authorList>
            <person name="Schelkunov M."/>
            <person name="Shtratnikova V."/>
            <person name="Makarenko M."/>
            <person name="Klepikova A."/>
            <person name="Omelchenko D."/>
            <person name="Novikova G."/>
            <person name="Obukhova E."/>
            <person name="Bogdanov V."/>
            <person name="Penin A."/>
            <person name="Logacheva M."/>
        </authorList>
    </citation>
    <scope>NUCLEOTIDE SEQUENCE</scope>
    <source>
        <strain evidence="5">Hsosn_3</strain>
        <tissue evidence="5">Leaf</tissue>
    </source>
</reference>
<dbReference type="SMART" id="SM00582">
    <property type="entry name" value="RPR"/>
    <property type="match status" value="1"/>
</dbReference>